<feature type="compositionally biased region" description="Polar residues" evidence="1">
    <location>
        <begin position="139"/>
        <end position="156"/>
    </location>
</feature>
<name>A0AAJ7FCK6_CEPCN</name>
<dbReference type="GeneID" id="107262942"/>
<evidence type="ECO:0000256" key="1">
    <source>
        <dbReference type="SAM" id="MobiDB-lite"/>
    </source>
</evidence>
<reference evidence="3 4" key="1">
    <citation type="submission" date="2025-04" db="UniProtKB">
        <authorList>
            <consortium name="RefSeq"/>
        </authorList>
    </citation>
    <scope>IDENTIFICATION</scope>
</reference>
<protein>
    <submittedName>
        <fullName evidence="3 4">Uncharacterized protein LOC107262942</fullName>
    </submittedName>
</protein>
<feature type="region of interest" description="Disordered" evidence="1">
    <location>
        <begin position="130"/>
        <end position="175"/>
    </location>
</feature>
<dbReference type="RefSeq" id="XP_015585140.1">
    <property type="nucleotide sequence ID" value="XM_015729654.2"/>
</dbReference>
<evidence type="ECO:0000313" key="2">
    <source>
        <dbReference type="Proteomes" id="UP000694920"/>
    </source>
</evidence>
<feature type="compositionally biased region" description="Polar residues" evidence="1">
    <location>
        <begin position="213"/>
        <end position="225"/>
    </location>
</feature>
<evidence type="ECO:0000313" key="5">
    <source>
        <dbReference type="RefSeq" id="XP_015585141.1"/>
    </source>
</evidence>
<evidence type="ECO:0000313" key="3">
    <source>
        <dbReference type="RefSeq" id="XP_015585139.1"/>
    </source>
</evidence>
<sequence>MFREGHYLEVIKASEYCAATAIVTIQEKTVEIKKKLVSTNKWLDLEDWAALYEILEKALIRNSEVGCSEQKFEPIEKKKTTRHLDVTYTFEPSEDPNDRTSLPTIRVKVSAAQKKIETKTMEVTISTKNCSEHKEGLPSRTNDYLTNINSSRTSMDSNDRTSEQQSQTLKSMDQPSTIEEYVPKATKEQAEYKEYIPKASKEQTGYKEYVPSRKSSLQKMQRQTDANEYTPTVLHDKVIPDIHYVPNSIPAAEGACAYETYEPSSTCIAPTNFSEEYVPNSMGASKKVEEYQPDFTSKLMKFDNSYVPSSSRVIRELKRSSRKLSKSKKARRNRDERPKDSVSSRKSCTLVASGAKREM</sequence>
<evidence type="ECO:0000313" key="4">
    <source>
        <dbReference type="RefSeq" id="XP_015585140.1"/>
    </source>
</evidence>
<organism evidence="2 6">
    <name type="scientific">Cephus cinctus</name>
    <name type="common">Wheat stem sawfly</name>
    <dbReference type="NCBI Taxonomy" id="211228"/>
    <lineage>
        <taxon>Eukaryota</taxon>
        <taxon>Metazoa</taxon>
        <taxon>Ecdysozoa</taxon>
        <taxon>Arthropoda</taxon>
        <taxon>Hexapoda</taxon>
        <taxon>Insecta</taxon>
        <taxon>Pterygota</taxon>
        <taxon>Neoptera</taxon>
        <taxon>Endopterygota</taxon>
        <taxon>Hymenoptera</taxon>
        <taxon>Cephoidea</taxon>
        <taxon>Cephidae</taxon>
        <taxon>Cephus</taxon>
    </lineage>
</organism>
<feature type="compositionally biased region" description="Basic residues" evidence="1">
    <location>
        <begin position="320"/>
        <end position="332"/>
    </location>
</feature>
<keyword evidence="2" id="KW-1185">Reference proteome</keyword>
<dbReference type="KEGG" id="ccin:107262942"/>
<proteinExistence type="predicted"/>
<feature type="region of interest" description="Disordered" evidence="1">
    <location>
        <begin position="313"/>
        <end position="359"/>
    </location>
</feature>
<dbReference type="AlphaFoldDB" id="A0AAJ7FCK6"/>
<evidence type="ECO:0000313" key="6">
    <source>
        <dbReference type="RefSeq" id="XP_015585142.1"/>
    </source>
</evidence>
<feature type="region of interest" description="Disordered" evidence="1">
    <location>
        <begin position="206"/>
        <end position="225"/>
    </location>
</feature>
<dbReference type="RefSeq" id="XP_015585141.1">
    <property type="nucleotide sequence ID" value="XM_015729655.2"/>
</dbReference>
<feature type="compositionally biased region" description="Polar residues" evidence="1">
    <location>
        <begin position="163"/>
        <end position="175"/>
    </location>
</feature>
<gene>
    <name evidence="3 4 5 6" type="primary">LOC107262942</name>
</gene>
<dbReference type="Proteomes" id="UP000694920">
    <property type="component" value="Unplaced"/>
</dbReference>
<dbReference type="RefSeq" id="XP_015585139.1">
    <property type="nucleotide sequence ID" value="XM_015729653.2"/>
</dbReference>
<accession>A0AAJ7FCK6</accession>
<feature type="compositionally biased region" description="Basic and acidic residues" evidence="1">
    <location>
        <begin position="333"/>
        <end position="343"/>
    </location>
</feature>
<dbReference type="RefSeq" id="XP_015585142.1">
    <property type="nucleotide sequence ID" value="XM_015729656.2"/>
</dbReference>